<name>W4M8T5_9BACT</name>
<organism evidence="1 2">
    <name type="scientific">Candidatus Entotheonella gemina</name>
    <dbReference type="NCBI Taxonomy" id="1429439"/>
    <lineage>
        <taxon>Bacteria</taxon>
        <taxon>Pseudomonadati</taxon>
        <taxon>Nitrospinota/Tectimicrobiota group</taxon>
        <taxon>Candidatus Tectimicrobiota</taxon>
        <taxon>Candidatus Entotheonellia</taxon>
        <taxon>Candidatus Entotheonellales</taxon>
        <taxon>Candidatus Entotheonellaceae</taxon>
        <taxon>Candidatus Entotheonella</taxon>
    </lineage>
</organism>
<comment type="caution">
    <text evidence="1">The sequence shown here is derived from an EMBL/GenBank/DDBJ whole genome shotgun (WGS) entry which is preliminary data.</text>
</comment>
<evidence type="ECO:0000313" key="2">
    <source>
        <dbReference type="Proteomes" id="UP000019140"/>
    </source>
</evidence>
<accession>W4M8T5</accession>
<reference evidence="1 2" key="1">
    <citation type="journal article" date="2014" name="Nature">
        <title>An environmental bacterial taxon with a large and distinct metabolic repertoire.</title>
        <authorList>
            <person name="Wilson M.C."/>
            <person name="Mori T."/>
            <person name="Ruckert C."/>
            <person name="Uria A.R."/>
            <person name="Helf M.J."/>
            <person name="Takada K."/>
            <person name="Gernert C."/>
            <person name="Steffens U.A."/>
            <person name="Heycke N."/>
            <person name="Schmitt S."/>
            <person name="Rinke C."/>
            <person name="Helfrich E.J."/>
            <person name="Brachmann A.O."/>
            <person name="Gurgui C."/>
            <person name="Wakimoto T."/>
            <person name="Kracht M."/>
            <person name="Crusemann M."/>
            <person name="Hentschel U."/>
            <person name="Abe I."/>
            <person name="Matsunaga S."/>
            <person name="Kalinowski J."/>
            <person name="Takeyama H."/>
            <person name="Piel J."/>
        </authorList>
    </citation>
    <scope>NUCLEOTIDE SEQUENCE [LARGE SCALE GENOMIC DNA]</scope>
    <source>
        <strain evidence="2">TSY2</strain>
    </source>
</reference>
<protein>
    <submittedName>
        <fullName evidence="1">Uncharacterized protein</fullName>
    </submittedName>
</protein>
<dbReference type="EMBL" id="AZHX01000649">
    <property type="protein sequence ID" value="ETX06615.1"/>
    <property type="molecule type" value="Genomic_DNA"/>
</dbReference>
<gene>
    <name evidence="1" type="ORF">ETSY2_15990</name>
</gene>
<keyword evidence="2" id="KW-1185">Reference proteome</keyword>
<dbReference type="AlphaFoldDB" id="W4M8T5"/>
<dbReference type="HOGENOM" id="CLU_2647760_0_0_7"/>
<dbReference type="Proteomes" id="UP000019140">
    <property type="component" value="Unassembled WGS sequence"/>
</dbReference>
<sequence length="76" mass="8627">MYPDFLASPDLALECLRQEHHMHHRSAERYRLALYAMSSRPSGLSVLLSAVKAMLSRSYRRLKLKPELASAPASSR</sequence>
<evidence type="ECO:0000313" key="1">
    <source>
        <dbReference type="EMBL" id="ETX06615.1"/>
    </source>
</evidence>
<proteinExistence type="predicted"/>